<comment type="caution">
    <text evidence="3">The sequence shown here is derived from an EMBL/GenBank/DDBJ whole genome shotgun (WGS) entry which is preliminary data.</text>
</comment>
<dbReference type="Pfam" id="PF07470">
    <property type="entry name" value="Glyco_hydro_88"/>
    <property type="match status" value="1"/>
</dbReference>
<proteinExistence type="inferred from homology"/>
<comment type="similarity">
    <text evidence="2">Belongs to the glycosyl hydrolase 88 family.</text>
</comment>
<dbReference type="InterPro" id="IPR012341">
    <property type="entry name" value="6hp_glycosidase-like_sf"/>
</dbReference>
<dbReference type="Gene3D" id="1.50.10.10">
    <property type="match status" value="1"/>
</dbReference>
<dbReference type="SUPFAM" id="SSF48208">
    <property type="entry name" value="Six-hairpin glycosidases"/>
    <property type="match status" value="1"/>
</dbReference>
<dbReference type="PANTHER" id="PTHR36845">
    <property type="entry name" value="HYDROLASE, PUTATIVE (AFU_ORTHOLOGUE AFUA_7G05090)-RELATED"/>
    <property type="match status" value="1"/>
</dbReference>
<accession>A0ABT5VNT1</accession>
<protein>
    <submittedName>
        <fullName evidence="3">Glycoside hydrolase family 88 protein</fullName>
    </submittedName>
</protein>
<dbReference type="RefSeq" id="WP_275108423.1">
    <property type="nucleotide sequence ID" value="NZ_JAKJSC010000001.1"/>
</dbReference>
<reference evidence="3 4" key="1">
    <citation type="submission" date="2022-01" db="EMBL/GenBank/DDBJ databases">
        <title>Labilibaculum sp. nov, a marine bacterium isolated from Antarctica.</title>
        <authorList>
            <person name="Dai W."/>
        </authorList>
    </citation>
    <scope>NUCLEOTIDE SEQUENCE [LARGE SCALE GENOMIC DNA]</scope>
    <source>
        <strain evidence="3 4">DW002</strain>
    </source>
</reference>
<sequence>MKQPLHYLVTGLIVFFAFSCQTKQSTREFCEESLDFACKQTELLRKESIEVNRIPRTLTATGDMHWAKPGFDWTEGFFPGTCWYLYEYTKANQWKDNAEELQSLYIDHRFLTTNHDLGFVFNCSYGNNFRIDGDKDARDIMIDAGNSLMTRFNPAIGCIQSWNVDSGWQAKRGWQYPVIIDNMMNLELLFELSKITGDDKYKKAAITHANTTMKNHYRPDGSSYHVVDYDSVSGVVRSRQTAQGYAHESAWSRGQAWGLYGYTICYRYTRDKKYLDKAEEIANFIFTDEGMPKDCIPYWDYDAPKIPSEPRDVSAASVIASALIELDGYSTKNYMKEAQFILKNLSSKEYRAELGGNGKFILKHSVGSIPHNAEIDVPLCYADYYYVEALMRLLKTENEKLAAY</sequence>
<evidence type="ECO:0000256" key="1">
    <source>
        <dbReference type="ARBA" id="ARBA00022801"/>
    </source>
</evidence>
<dbReference type="InterPro" id="IPR052369">
    <property type="entry name" value="UG_Glycosaminoglycan_Hydrolase"/>
</dbReference>
<keyword evidence="1 3" id="KW-0378">Hydrolase</keyword>
<evidence type="ECO:0000313" key="3">
    <source>
        <dbReference type="EMBL" id="MDE5417085.1"/>
    </source>
</evidence>
<keyword evidence="4" id="KW-1185">Reference proteome</keyword>
<dbReference type="InterPro" id="IPR008928">
    <property type="entry name" value="6-hairpin_glycosidase_sf"/>
</dbReference>
<dbReference type="PANTHER" id="PTHR36845:SF1">
    <property type="entry name" value="HYDROLASE, PUTATIVE (AFU_ORTHOLOGUE AFUA_7G05090)-RELATED"/>
    <property type="match status" value="1"/>
</dbReference>
<dbReference type="EMBL" id="JAKJSC010000001">
    <property type="protein sequence ID" value="MDE5417085.1"/>
    <property type="molecule type" value="Genomic_DNA"/>
</dbReference>
<evidence type="ECO:0000256" key="2">
    <source>
        <dbReference type="ARBA" id="ARBA00038358"/>
    </source>
</evidence>
<dbReference type="InterPro" id="IPR010905">
    <property type="entry name" value="Glyco_hydro_88"/>
</dbReference>
<name>A0ABT5VNT1_9BACT</name>
<organism evidence="3 4">
    <name type="scientific">Paralabilibaculum antarcticum</name>
    <dbReference type="NCBI Taxonomy" id="2912572"/>
    <lineage>
        <taxon>Bacteria</taxon>
        <taxon>Pseudomonadati</taxon>
        <taxon>Bacteroidota</taxon>
        <taxon>Bacteroidia</taxon>
        <taxon>Marinilabiliales</taxon>
        <taxon>Marinifilaceae</taxon>
        <taxon>Paralabilibaculum</taxon>
    </lineage>
</organism>
<dbReference type="GO" id="GO:0016787">
    <property type="term" value="F:hydrolase activity"/>
    <property type="evidence" value="ECO:0007669"/>
    <property type="project" value="UniProtKB-KW"/>
</dbReference>
<gene>
    <name evidence="3" type="ORF">L3049_03615</name>
</gene>
<dbReference type="PROSITE" id="PS51257">
    <property type="entry name" value="PROKAR_LIPOPROTEIN"/>
    <property type="match status" value="1"/>
</dbReference>
<evidence type="ECO:0000313" key="4">
    <source>
        <dbReference type="Proteomes" id="UP001528920"/>
    </source>
</evidence>
<dbReference type="Proteomes" id="UP001528920">
    <property type="component" value="Unassembled WGS sequence"/>
</dbReference>